<evidence type="ECO:0000256" key="6">
    <source>
        <dbReference type="ARBA" id="ARBA00022475"/>
    </source>
</evidence>
<dbReference type="Proteomes" id="UP000580517">
    <property type="component" value="Unassembled WGS sequence"/>
</dbReference>
<dbReference type="OrthoDB" id="2375888at2"/>
<evidence type="ECO:0000256" key="13">
    <source>
        <dbReference type="ARBA" id="ARBA00030071"/>
    </source>
</evidence>
<keyword evidence="10" id="KW-0560">Oxidoreductase</keyword>
<dbReference type="GO" id="GO:0005886">
    <property type="term" value="C:plasma membrane"/>
    <property type="evidence" value="ECO:0007669"/>
    <property type="project" value="UniProtKB-SubCell"/>
</dbReference>
<keyword evidence="11 17" id="KW-0472">Membrane</keyword>
<evidence type="ECO:0000313" key="18">
    <source>
        <dbReference type="EMBL" id="NYT35958.1"/>
    </source>
</evidence>
<keyword evidence="5" id="KW-0813">Transport</keyword>
<evidence type="ECO:0000256" key="3">
    <source>
        <dbReference type="ARBA" id="ARBA00011700"/>
    </source>
</evidence>
<evidence type="ECO:0000256" key="5">
    <source>
        <dbReference type="ARBA" id="ARBA00022448"/>
    </source>
</evidence>
<comment type="subcellular location">
    <subcellularLocation>
        <location evidence="1">Cell membrane</location>
        <topology evidence="1">Multi-pass membrane protein</topology>
    </subcellularLocation>
</comment>
<dbReference type="GO" id="GO:0015078">
    <property type="term" value="F:proton transmembrane transporter activity"/>
    <property type="evidence" value="ECO:0007669"/>
    <property type="project" value="TreeGrafter"/>
</dbReference>
<protein>
    <recommendedName>
        <fullName evidence="4">Cytochrome bo(3) ubiquinol oxidase subunit 4</fullName>
    </recommendedName>
    <alternativeName>
        <fullName evidence="16">Cytochrome o ubiquinol oxidase subunit 4</fullName>
    </alternativeName>
    <alternativeName>
        <fullName evidence="13">Oxidase bo(3) subunit 4</fullName>
    </alternativeName>
    <alternativeName>
        <fullName evidence="14">Ubiquinol oxidase polypeptide IV</fullName>
    </alternativeName>
    <alternativeName>
        <fullName evidence="15">Ubiquinol oxidase subunit 4</fullName>
    </alternativeName>
</protein>
<organism evidence="18 19">
    <name type="scientific">Allopusillimonas soli</name>
    <dbReference type="NCBI Taxonomy" id="659016"/>
    <lineage>
        <taxon>Bacteria</taxon>
        <taxon>Pseudomonadati</taxon>
        <taxon>Pseudomonadota</taxon>
        <taxon>Betaproteobacteria</taxon>
        <taxon>Burkholderiales</taxon>
        <taxon>Alcaligenaceae</taxon>
        <taxon>Allopusillimonas</taxon>
    </lineage>
</organism>
<feature type="transmembrane region" description="Helical" evidence="17">
    <location>
        <begin position="89"/>
        <end position="111"/>
    </location>
</feature>
<dbReference type="RefSeq" id="WP_129967880.1">
    <property type="nucleotide sequence ID" value="NZ_JACCEW010000001.1"/>
</dbReference>
<feature type="transmembrane region" description="Helical" evidence="17">
    <location>
        <begin position="58"/>
        <end position="77"/>
    </location>
</feature>
<evidence type="ECO:0000256" key="17">
    <source>
        <dbReference type="SAM" id="Phobius"/>
    </source>
</evidence>
<dbReference type="InterPro" id="IPR050968">
    <property type="entry name" value="Cytochrome_c_oxidase_bac_sub4"/>
</dbReference>
<keyword evidence="8" id="KW-0249">Electron transport</keyword>
<dbReference type="NCBIfam" id="TIGR02847">
    <property type="entry name" value="CyoD"/>
    <property type="match status" value="1"/>
</dbReference>
<evidence type="ECO:0000256" key="10">
    <source>
        <dbReference type="ARBA" id="ARBA00023002"/>
    </source>
</evidence>
<evidence type="ECO:0000256" key="2">
    <source>
        <dbReference type="ARBA" id="ARBA00008079"/>
    </source>
</evidence>
<evidence type="ECO:0000256" key="11">
    <source>
        <dbReference type="ARBA" id="ARBA00023136"/>
    </source>
</evidence>
<keyword evidence="9 17" id="KW-1133">Transmembrane helix</keyword>
<evidence type="ECO:0000256" key="7">
    <source>
        <dbReference type="ARBA" id="ARBA00022692"/>
    </source>
</evidence>
<comment type="function">
    <text evidence="12">Cytochrome bo(3) ubiquinol terminal oxidase is the component of the aerobic respiratory chain of E.coli that predominates when cells are grown at high aeration. Has proton pump activity across the membrane in addition to electron transfer, pumping 2 protons/electron.</text>
</comment>
<dbReference type="GO" id="GO:0019646">
    <property type="term" value="P:aerobic electron transport chain"/>
    <property type="evidence" value="ECO:0007669"/>
    <property type="project" value="TreeGrafter"/>
</dbReference>
<gene>
    <name evidence="18" type="primary">cyoD</name>
    <name evidence="18" type="ORF">H0A68_03670</name>
</gene>
<dbReference type="PANTHER" id="PTHR36835">
    <property type="entry name" value="CYTOCHROME BO(3) UBIQUINOL OXIDASE SUBUNIT 4"/>
    <property type="match status" value="1"/>
</dbReference>
<sequence length="128" mass="14030">MSVNQHDEHAHDAHGPEGGHAPSTFKGYMTGFILSVILTVIPFWLVMNDVLSTSSATALTILGIGAVQMVVHMIYFLHMSPRSEGGWTLLALIFTVIIVVIAMAGSLWVMYHLNTNMMPGHLHEMPSM</sequence>
<dbReference type="PANTHER" id="PTHR36835:SF1">
    <property type="entry name" value="CYTOCHROME BO(3) UBIQUINOL OXIDASE SUBUNIT 4"/>
    <property type="match status" value="1"/>
</dbReference>
<dbReference type="GO" id="GO:0009319">
    <property type="term" value="C:cytochrome o ubiquinol oxidase complex"/>
    <property type="evidence" value="ECO:0007669"/>
    <property type="project" value="TreeGrafter"/>
</dbReference>
<dbReference type="GO" id="GO:0015990">
    <property type="term" value="P:electron transport coupled proton transport"/>
    <property type="evidence" value="ECO:0007669"/>
    <property type="project" value="InterPro"/>
</dbReference>
<dbReference type="GO" id="GO:0009486">
    <property type="term" value="F:cytochrome bo3 ubiquinol oxidase activity"/>
    <property type="evidence" value="ECO:0007669"/>
    <property type="project" value="InterPro"/>
</dbReference>
<keyword evidence="7 17" id="KW-0812">Transmembrane</keyword>
<comment type="similarity">
    <text evidence="2">Belongs to the cytochrome c oxidase bacterial subunit 4 family.</text>
</comment>
<evidence type="ECO:0000256" key="8">
    <source>
        <dbReference type="ARBA" id="ARBA00022982"/>
    </source>
</evidence>
<evidence type="ECO:0000256" key="4">
    <source>
        <dbReference type="ARBA" id="ARBA00014689"/>
    </source>
</evidence>
<dbReference type="InterPro" id="IPR014210">
    <property type="entry name" value="Cyt_o_ubiqinol_oxidase_su4"/>
</dbReference>
<evidence type="ECO:0000256" key="1">
    <source>
        <dbReference type="ARBA" id="ARBA00004651"/>
    </source>
</evidence>
<keyword evidence="19" id="KW-1185">Reference proteome</keyword>
<comment type="subunit">
    <text evidence="3">Heterooctamer of two A chains, two B chains, two C chains and two D chains.</text>
</comment>
<accession>A0A853F810</accession>
<dbReference type="EMBL" id="JACCEW010000001">
    <property type="protein sequence ID" value="NYT35958.1"/>
    <property type="molecule type" value="Genomic_DNA"/>
</dbReference>
<feature type="transmembrane region" description="Helical" evidence="17">
    <location>
        <begin position="27"/>
        <end position="46"/>
    </location>
</feature>
<evidence type="ECO:0000256" key="15">
    <source>
        <dbReference type="ARBA" id="ARBA00031887"/>
    </source>
</evidence>
<dbReference type="AlphaFoldDB" id="A0A853F810"/>
<dbReference type="InterPro" id="IPR005171">
    <property type="entry name" value="Cyt_c_oxidase_su4_prok"/>
</dbReference>
<keyword evidence="6" id="KW-1003">Cell membrane</keyword>
<evidence type="ECO:0000256" key="12">
    <source>
        <dbReference type="ARBA" id="ARBA00025694"/>
    </source>
</evidence>
<reference evidence="18 19" key="1">
    <citation type="submission" date="2020-07" db="EMBL/GenBank/DDBJ databases">
        <title>Taxonomic revisions and descriptions of new bacterial species based on genomic comparisons in the high-G+C-content subgroup of the family Alcaligenaceae.</title>
        <authorList>
            <person name="Szabo A."/>
            <person name="Felfoldi T."/>
        </authorList>
    </citation>
    <scope>NUCLEOTIDE SEQUENCE [LARGE SCALE GENOMIC DNA]</scope>
    <source>
        <strain evidence="18 19">DSM 25264</strain>
    </source>
</reference>
<proteinExistence type="inferred from homology"/>
<name>A0A853F810_9BURK</name>
<evidence type="ECO:0000313" key="19">
    <source>
        <dbReference type="Proteomes" id="UP000580517"/>
    </source>
</evidence>
<evidence type="ECO:0000256" key="16">
    <source>
        <dbReference type="ARBA" id="ARBA00032185"/>
    </source>
</evidence>
<evidence type="ECO:0000256" key="14">
    <source>
        <dbReference type="ARBA" id="ARBA00030211"/>
    </source>
</evidence>
<comment type="caution">
    <text evidence="18">The sequence shown here is derived from an EMBL/GenBank/DDBJ whole genome shotgun (WGS) entry which is preliminary data.</text>
</comment>
<evidence type="ECO:0000256" key="9">
    <source>
        <dbReference type="ARBA" id="ARBA00022989"/>
    </source>
</evidence>
<dbReference type="Pfam" id="PF03626">
    <property type="entry name" value="COX4_pro"/>
    <property type="match status" value="1"/>
</dbReference>